<sequence>MTKPVRPTLRCLREDLRIAIPPVTRPLDELEHPLLTKATERFAEEGTPHERIRSIDDQVLFKVKAQRWRGAVWVDVDLPWLVACGLREDGSLDDFYATLENGAKAARARYNADHSPPLVTATHCGHLLPREEDDLRYRAESAARAERRLALVVRELTRHSLLNGHEHATMLDGAALGIHVLADQGHETYVAIRIIGSVPKHLVATIISLVPGCDPGGWMSDYAMPERAMAPEEQIWSNIMDPTMAAKLLDEDS</sequence>
<reference evidence="1 2" key="1">
    <citation type="submission" date="2018-06" db="EMBL/GenBank/DDBJ databases">
        <title>Actinomadura craniellae sp. nov. isolated from marine sponge Craniella sp.</title>
        <authorList>
            <person name="Li L."/>
            <person name="Xu Q.H."/>
            <person name="Lin H.W."/>
            <person name="Lu Y.H."/>
        </authorList>
    </citation>
    <scope>NUCLEOTIDE SEQUENCE [LARGE SCALE GENOMIC DNA]</scope>
    <source>
        <strain evidence="1 2">LHW63021</strain>
    </source>
</reference>
<organism evidence="1 2">
    <name type="scientific">Actinomadura craniellae</name>
    <dbReference type="NCBI Taxonomy" id="2231787"/>
    <lineage>
        <taxon>Bacteria</taxon>
        <taxon>Bacillati</taxon>
        <taxon>Actinomycetota</taxon>
        <taxon>Actinomycetes</taxon>
        <taxon>Streptosporangiales</taxon>
        <taxon>Thermomonosporaceae</taxon>
        <taxon>Actinomadura</taxon>
    </lineage>
</organism>
<dbReference type="Proteomes" id="UP000251891">
    <property type="component" value="Unassembled WGS sequence"/>
</dbReference>
<proteinExistence type="predicted"/>
<dbReference type="EMBL" id="QLYX01000022">
    <property type="protein sequence ID" value="RAY11051.1"/>
    <property type="molecule type" value="Genomic_DNA"/>
</dbReference>
<gene>
    <name evidence="1" type="ORF">DPM19_32635</name>
</gene>
<dbReference type="RefSeq" id="WP_111871951.1">
    <property type="nucleotide sequence ID" value="NZ_QLYX01000022.1"/>
</dbReference>
<accession>A0A365GW60</accession>
<dbReference type="AlphaFoldDB" id="A0A365GW60"/>
<evidence type="ECO:0000313" key="1">
    <source>
        <dbReference type="EMBL" id="RAY11051.1"/>
    </source>
</evidence>
<name>A0A365GW60_9ACTN</name>
<evidence type="ECO:0000313" key="2">
    <source>
        <dbReference type="Proteomes" id="UP000251891"/>
    </source>
</evidence>
<dbReference type="OrthoDB" id="4075286at2"/>
<keyword evidence="2" id="KW-1185">Reference proteome</keyword>
<protein>
    <submittedName>
        <fullName evidence="1">Uncharacterized protein</fullName>
    </submittedName>
</protein>
<comment type="caution">
    <text evidence="1">The sequence shown here is derived from an EMBL/GenBank/DDBJ whole genome shotgun (WGS) entry which is preliminary data.</text>
</comment>